<evidence type="ECO:0000313" key="5">
    <source>
        <dbReference type="EMBL" id="PRP79952.1"/>
    </source>
</evidence>
<evidence type="ECO:0000313" key="6">
    <source>
        <dbReference type="Proteomes" id="UP000241769"/>
    </source>
</evidence>
<dbReference type="SUPFAM" id="SSF50978">
    <property type="entry name" value="WD40 repeat-like"/>
    <property type="match status" value="1"/>
</dbReference>
<dbReference type="GO" id="GO:0016226">
    <property type="term" value="P:iron-sulfur cluster assembly"/>
    <property type="evidence" value="ECO:0007669"/>
    <property type="project" value="UniProtKB-UniRule"/>
</dbReference>
<proteinExistence type="inferred from homology"/>
<organism evidence="5 6">
    <name type="scientific">Planoprotostelium fungivorum</name>
    <dbReference type="NCBI Taxonomy" id="1890364"/>
    <lineage>
        <taxon>Eukaryota</taxon>
        <taxon>Amoebozoa</taxon>
        <taxon>Evosea</taxon>
        <taxon>Variosea</taxon>
        <taxon>Cavosteliida</taxon>
        <taxon>Cavosteliaceae</taxon>
        <taxon>Planoprotostelium</taxon>
    </lineage>
</organism>
<dbReference type="PANTHER" id="PTHR19920:SF0">
    <property type="entry name" value="CYTOSOLIC IRON-SULFUR PROTEIN ASSEMBLY PROTEIN CIAO1-RELATED"/>
    <property type="match status" value="1"/>
</dbReference>
<reference evidence="5 6" key="1">
    <citation type="journal article" date="2018" name="Genome Biol. Evol.">
        <title>Multiple Roots of Fruiting Body Formation in Amoebozoa.</title>
        <authorList>
            <person name="Hillmann F."/>
            <person name="Forbes G."/>
            <person name="Novohradska S."/>
            <person name="Ferling I."/>
            <person name="Riege K."/>
            <person name="Groth M."/>
            <person name="Westermann M."/>
            <person name="Marz M."/>
            <person name="Spaller T."/>
            <person name="Winckler T."/>
            <person name="Schaap P."/>
            <person name="Glockner G."/>
        </authorList>
    </citation>
    <scope>NUCLEOTIDE SEQUENCE [LARGE SCALE GENOMIC DNA]</scope>
    <source>
        <strain evidence="5 6">Jena</strain>
    </source>
</reference>
<comment type="caution">
    <text evidence="5">The sequence shown here is derived from an EMBL/GenBank/DDBJ whole genome shotgun (WGS) entry which is preliminary data.</text>
</comment>
<dbReference type="InterPro" id="IPR001680">
    <property type="entry name" value="WD40_rpt"/>
</dbReference>
<dbReference type="InterPro" id="IPR020472">
    <property type="entry name" value="WD40_PAC1"/>
</dbReference>
<dbReference type="InterPro" id="IPR019775">
    <property type="entry name" value="WD40_repeat_CS"/>
</dbReference>
<dbReference type="InterPro" id="IPR036322">
    <property type="entry name" value="WD40_repeat_dom_sf"/>
</dbReference>
<dbReference type="PANTHER" id="PTHR19920">
    <property type="entry name" value="WD40 PROTEIN CIAO1"/>
    <property type="match status" value="1"/>
</dbReference>
<evidence type="ECO:0000256" key="2">
    <source>
        <dbReference type="ARBA" id="ARBA00022737"/>
    </source>
</evidence>
<dbReference type="Proteomes" id="UP000241769">
    <property type="component" value="Unassembled WGS sequence"/>
</dbReference>
<dbReference type="GO" id="GO:0097361">
    <property type="term" value="C:cytosolic [4Fe-4S] assembly targeting complex"/>
    <property type="evidence" value="ECO:0007669"/>
    <property type="project" value="InterPro"/>
</dbReference>
<accession>A0A2P6N7M0</accession>
<dbReference type="OrthoDB" id="284782at2759"/>
<comment type="similarity">
    <text evidence="3">Belongs to the WD repeat CIA1 family.</text>
</comment>
<dbReference type="SMART" id="SM00320">
    <property type="entry name" value="WD40"/>
    <property type="match status" value="7"/>
</dbReference>
<dbReference type="FunFam" id="2.130.10.10:FF:000136">
    <property type="entry name" value="Probable cytosolic iron-sulfur protein assembly protein CIAO1"/>
    <property type="match status" value="1"/>
</dbReference>
<feature type="repeat" description="WD" evidence="4">
    <location>
        <begin position="105"/>
        <end position="146"/>
    </location>
</feature>
<dbReference type="Gene3D" id="2.130.10.10">
    <property type="entry name" value="YVTN repeat-like/Quinoprotein amine dehydrogenase"/>
    <property type="match status" value="2"/>
</dbReference>
<dbReference type="PROSITE" id="PS00678">
    <property type="entry name" value="WD_REPEATS_1"/>
    <property type="match status" value="1"/>
</dbReference>
<gene>
    <name evidence="5" type="ORF">PROFUN_05928</name>
</gene>
<dbReference type="InParanoid" id="A0A2P6N7M0"/>
<comment type="function">
    <text evidence="3">Essential component of the cytosolic iron-sulfur (Fe/S) protein assembly machinery. Required for the maturation of extramitochondrial Fe/S proteins.</text>
</comment>
<keyword evidence="1 4" id="KW-0853">WD repeat</keyword>
<dbReference type="PROSITE" id="PS50082">
    <property type="entry name" value="WD_REPEATS_2"/>
    <property type="match status" value="6"/>
</dbReference>
<dbReference type="InterPro" id="IPR028608">
    <property type="entry name" value="CIAO1/Cia1"/>
</dbReference>
<dbReference type="EMBL" id="MDYQ01000165">
    <property type="protein sequence ID" value="PRP79952.1"/>
    <property type="molecule type" value="Genomic_DNA"/>
</dbReference>
<feature type="repeat" description="WD" evidence="4">
    <location>
        <begin position="57"/>
        <end position="89"/>
    </location>
</feature>
<dbReference type="InterPro" id="IPR015943">
    <property type="entry name" value="WD40/YVTN_repeat-like_dom_sf"/>
</dbReference>
<feature type="repeat" description="WD" evidence="4">
    <location>
        <begin position="294"/>
        <end position="340"/>
    </location>
</feature>
<dbReference type="PROSITE" id="PS51257">
    <property type="entry name" value="PROKAR_LIPOPROTEIN"/>
    <property type="match status" value="1"/>
</dbReference>
<feature type="repeat" description="WD" evidence="4">
    <location>
        <begin position="194"/>
        <end position="226"/>
    </location>
</feature>
<dbReference type="PRINTS" id="PR00320">
    <property type="entry name" value="GPROTEINBRPT"/>
</dbReference>
<dbReference type="PROSITE" id="PS50294">
    <property type="entry name" value="WD_REPEATS_REGION"/>
    <property type="match status" value="5"/>
</dbReference>
<keyword evidence="2" id="KW-0677">Repeat</keyword>
<sequence>MSATLKNVAVSEGHTDRVWSLSWSPSGSLLASCGGDKTIRLWKLKDDNSLECIHTCIDTHERTIRHVCWSPSGQYLAAASFDSTASVWKKVNNNGEIALEMLARLEGHENEVKSVSWDASGSLLATCSRDKSVWIWDMDEDEEFNCVAVLHGHSQDVKAVKWHPSKEILFSSSYDDTIKAWEDDEDDWYCSHTLTGHTSTVWDVSFNSDGSKMVSCSDDNNLIIWDTKVIGDGPKQVCTLSGYHTRTIFSVDWSEEGYIASAGADDSIHIFREDGPGDSSEDKKVSFSQTSVERKAHGGDVNCVTWRPAKREDGTILLASCGDDNLIKLWALEISSDVQIMVKFRFQKPPYMIMVTAIHMVEVLWLSNHC</sequence>
<dbReference type="CDD" id="cd00200">
    <property type="entry name" value="WD40"/>
    <property type="match status" value="1"/>
</dbReference>
<dbReference type="AlphaFoldDB" id="A0A2P6N7M0"/>
<feature type="repeat" description="WD" evidence="4">
    <location>
        <begin position="11"/>
        <end position="52"/>
    </location>
</feature>
<dbReference type="FunCoup" id="A0A2P6N7M0">
    <property type="interactions" value="54"/>
</dbReference>
<evidence type="ECO:0000256" key="3">
    <source>
        <dbReference type="HAMAP-Rule" id="MF_03037"/>
    </source>
</evidence>
<feature type="repeat" description="WD" evidence="4">
    <location>
        <begin position="150"/>
        <end position="182"/>
    </location>
</feature>
<dbReference type="Pfam" id="PF00400">
    <property type="entry name" value="WD40"/>
    <property type="match status" value="7"/>
</dbReference>
<keyword evidence="6" id="KW-1185">Reference proteome</keyword>
<evidence type="ECO:0000256" key="1">
    <source>
        <dbReference type="ARBA" id="ARBA00022574"/>
    </source>
</evidence>
<dbReference type="HAMAP" id="MF_03037">
    <property type="entry name" value="ciao1"/>
    <property type="match status" value="1"/>
</dbReference>
<dbReference type="STRING" id="1890364.A0A2P6N7M0"/>
<name>A0A2P6N7M0_9EUKA</name>
<evidence type="ECO:0000256" key="4">
    <source>
        <dbReference type="PROSITE-ProRule" id="PRU00221"/>
    </source>
</evidence>
<protein>
    <recommendedName>
        <fullName evidence="3">Probable cytosolic iron-sulfur protein assembly protein CIAO1 homolog</fullName>
    </recommendedName>
</protein>